<dbReference type="EMBL" id="GISG01069126">
    <property type="protein sequence ID" value="MBA4629275.1"/>
    <property type="molecule type" value="Transcribed_RNA"/>
</dbReference>
<dbReference type="SUPFAM" id="SSF54849">
    <property type="entry name" value="GroEL-intermediate domain like"/>
    <property type="match status" value="1"/>
</dbReference>
<dbReference type="GO" id="GO:0140662">
    <property type="term" value="F:ATP-dependent protein folding chaperone"/>
    <property type="evidence" value="ECO:0007669"/>
    <property type="project" value="InterPro"/>
</dbReference>
<keyword evidence="2" id="KW-0547">Nucleotide-binding</keyword>
<dbReference type="GO" id="GO:0005524">
    <property type="term" value="F:ATP binding"/>
    <property type="evidence" value="ECO:0007669"/>
    <property type="project" value="UniProtKB-KW"/>
</dbReference>
<dbReference type="AlphaFoldDB" id="A0A7C8YYM6"/>
<accession>A0A7C8YYM6</accession>
<dbReference type="InterPro" id="IPR018370">
    <property type="entry name" value="Chaperonin_Cpn60_CS"/>
</dbReference>
<evidence type="ECO:0000313" key="6">
    <source>
        <dbReference type="EMBL" id="MBA4629275.1"/>
    </source>
</evidence>
<dbReference type="PROSITE" id="PS00296">
    <property type="entry name" value="CHAPERONINS_CPN60"/>
    <property type="match status" value="1"/>
</dbReference>
<dbReference type="NCBIfam" id="NF009488">
    <property type="entry name" value="PRK12850.1"/>
    <property type="match status" value="1"/>
</dbReference>
<keyword evidence="3" id="KW-0067">ATP-binding</keyword>
<keyword evidence="4" id="KW-0143">Chaperone</keyword>
<protein>
    <submittedName>
        <fullName evidence="6">Uncharacterized protein</fullName>
    </submittedName>
</protein>
<dbReference type="SUPFAM" id="SSF52029">
    <property type="entry name" value="GroEL apical domain-like"/>
    <property type="match status" value="1"/>
</dbReference>
<dbReference type="InterPro" id="IPR001844">
    <property type="entry name" value="Cpn60/GroEL"/>
</dbReference>
<organism evidence="6">
    <name type="scientific">Opuntia streptacantha</name>
    <name type="common">Prickly pear cactus</name>
    <name type="synonym">Opuntia cardona</name>
    <dbReference type="NCBI Taxonomy" id="393608"/>
    <lineage>
        <taxon>Eukaryota</taxon>
        <taxon>Viridiplantae</taxon>
        <taxon>Streptophyta</taxon>
        <taxon>Embryophyta</taxon>
        <taxon>Tracheophyta</taxon>
        <taxon>Spermatophyta</taxon>
        <taxon>Magnoliopsida</taxon>
        <taxon>eudicotyledons</taxon>
        <taxon>Gunneridae</taxon>
        <taxon>Pentapetalae</taxon>
        <taxon>Caryophyllales</taxon>
        <taxon>Cactineae</taxon>
        <taxon>Cactaceae</taxon>
        <taxon>Opuntioideae</taxon>
        <taxon>Opuntia</taxon>
    </lineage>
</organism>
<reference evidence="6" key="2">
    <citation type="submission" date="2020-07" db="EMBL/GenBank/DDBJ databases">
        <authorList>
            <person name="Vera ALvarez R."/>
            <person name="Arias-Moreno D.M."/>
            <person name="Jimenez-Jacinto V."/>
            <person name="Jimenez-Bremont J.F."/>
            <person name="Swaminathan K."/>
            <person name="Moose S.P."/>
            <person name="Guerrero-Gonzalez M.L."/>
            <person name="Marino-Ramirez L."/>
            <person name="Landsman D."/>
            <person name="Rodriguez-Kessler M."/>
            <person name="Delgado-Sanchez P."/>
        </authorList>
    </citation>
    <scope>NUCLEOTIDE SEQUENCE</scope>
    <source>
        <tissue evidence="6">Cladode</tissue>
    </source>
</reference>
<evidence type="ECO:0000256" key="5">
    <source>
        <dbReference type="RuleBase" id="RU000418"/>
    </source>
</evidence>
<dbReference type="Gene3D" id="1.10.560.10">
    <property type="entry name" value="GroEL-like equatorial domain"/>
    <property type="match status" value="1"/>
</dbReference>
<evidence type="ECO:0000256" key="3">
    <source>
        <dbReference type="ARBA" id="ARBA00022840"/>
    </source>
</evidence>
<evidence type="ECO:0000256" key="1">
    <source>
        <dbReference type="ARBA" id="ARBA00006607"/>
    </source>
</evidence>
<reference evidence="6" key="1">
    <citation type="journal article" date="2013" name="J. Plant Res.">
        <title>Effect of fungi and light on seed germination of three Opuntia species from semiarid lands of central Mexico.</title>
        <authorList>
            <person name="Delgado-Sanchez P."/>
            <person name="Jimenez-Bremont J.F."/>
            <person name="Guerrero-Gonzalez Mde L."/>
            <person name="Flores J."/>
        </authorList>
    </citation>
    <scope>NUCLEOTIDE SEQUENCE</scope>
    <source>
        <tissue evidence="6">Cladode</tissue>
    </source>
</reference>
<dbReference type="Gene3D" id="3.30.260.10">
    <property type="entry name" value="TCP-1-like chaperonin intermediate domain"/>
    <property type="match status" value="1"/>
</dbReference>
<name>A0A7C8YYM6_OPUST</name>
<comment type="similarity">
    <text evidence="1 5">Belongs to the chaperonin (HSP60) family.</text>
</comment>
<dbReference type="FunFam" id="3.50.7.10:FF:000001">
    <property type="entry name" value="60 kDa chaperonin"/>
    <property type="match status" value="1"/>
</dbReference>
<dbReference type="InterPro" id="IPR027413">
    <property type="entry name" value="GROEL-like_equatorial_sf"/>
</dbReference>
<dbReference type="InterPro" id="IPR027409">
    <property type="entry name" value="GroEL-like_apical_dom_sf"/>
</dbReference>
<dbReference type="PRINTS" id="PR00298">
    <property type="entry name" value="CHAPERONIN60"/>
</dbReference>
<dbReference type="NCBIfam" id="NF000592">
    <property type="entry name" value="PRK00013.1"/>
    <property type="match status" value="1"/>
</dbReference>
<evidence type="ECO:0000256" key="4">
    <source>
        <dbReference type="ARBA" id="ARBA00023186"/>
    </source>
</evidence>
<dbReference type="InterPro" id="IPR002423">
    <property type="entry name" value="Cpn60/GroEL/TCP-1"/>
</dbReference>
<dbReference type="SUPFAM" id="SSF48592">
    <property type="entry name" value="GroEL equatorial domain-like"/>
    <property type="match status" value="1"/>
</dbReference>
<dbReference type="NCBIfam" id="NF009487">
    <property type="entry name" value="PRK12849.1"/>
    <property type="match status" value="1"/>
</dbReference>
<evidence type="ECO:0000256" key="2">
    <source>
        <dbReference type="ARBA" id="ARBA00022741"/>
    </source>
</evidence>
<dbReference type="InterPro" id="IPR027410">
    <property type="entry name" value="TCP-1-like_intermed_sf"/>
</dbReference>
<dbReference type="NCBIfam" id="TIGR02348">
    <property type="entry name" value="GroEL"/>
    <property type="match status" value="1"/>
</dbReference>
<dbReference type="Pfam" id="PF00118">
    <property type="entry name" value="Cpn60_TCP1"/>
    <property type="match status" value="1"/>
</dbReference>
<dbReference type="NCBIfam" id="NF009489">
    <property type="entry name" value="PRK12851.1"/>
    <property type="match status" value="1"/>
</dbReference>
<dbReference type="PANTHER" id="PTHR45633">
    <property type="entry name" value="60 KDA HEAT SHOCK PROTEIN, MITOCHONDRIAL"/>
    <property type="match status" value="1"/>
</dbReference>
<proteinExistence type="inferred from homology"/>
<sequence>MSSLSLAFGAGGGILSRVPPFVGDPRTHKPSLSCLAPRTTNLYGSRTTSGCHKSPQITKRLLVRAGPKRITVDTKCRKALQAGIDKLADAVSVTLGPKGRNVILSDSKNLKVINDGVTIAKAIELADAIENTGVMLIQEVASKVNAAAGDGTTTAIILAREIIKYGLLAITSGANPIGMKRGMEKTVNELIRILKERSIPVVGKDHIKAVASIAAGNDEFVGDLIAEAIDKIGVDGVISIESSSTSKTTIIIEEGMKIDKGYMSPHFVTNLDKSTVEFDNPKVLVTDQKISTVQEIVPLLEKTAQLGVPLLIIAEDISKQVFQTLVVNKTKGVIRAAVVKCPGIGDAKKAVLQDIAVMTGADFLSGDLGLSIVSATSDQLGVARKVTITSNTTTILSDPYMKDEIQARILQIKKDLSRTDSAWHAEKLAERVARLSGGVAVIKVGAHTEMELEDRKLRIEDAKRSTFAAMDEGIVPGGGAAYVHLSEEIPSISHSFKDTDEWIGGDVIRKALLAPAKLIAQNAGVDGEAIVDRVRDSDWRSGYNAMMGRFEDLVDAGVVDPCCVTRCGLQYAVSIAGLVLTTQAILVEKMRKPKPLVPHVPGIYP</sequence>
<dbReference type="Gene3D" id="3.50.7.10">
    <property type="entry name" value="GroEL"/>
    <property type="match status" value="1"/>
</dbReference>
<dbReference type="CDD" id="cd03344">
    <property type="entry name" value="GroEL"/>
    <property type="match status" value="1"/>
</dbReference>
<dbReference type="GO" id="GO:0042026">
    <property type="term" value="P:protein refolding"/>
    <property type="evidence" value="ECO:0007669"/>
    <property type="project" value="InterPro"/>
</dbReference>